<dbReference type="Pfam" id="PF00724">
    <property type="entry name" value="Oxidored_FMN"/>
    <property type="match status" value="1"/>
</dbReference>
<proteinExistence type="inferred from homology"/>
<evidence type="ECO:0000259" key="6">
    <source>
        <dbReference type="Pfam" id="PF00724"/>
    </source>
</evidence>
<feature type="region of interest" description="Disordered" evidence="5">
    <location>
        <begin position="432"/>
        <end position="452"/>
    </location>
</feature>
<dbReference type="Gene3D" id="3.20.20.70">
    <property type="entry name" value="Aldolase class I"/>
    <property type="match status" value="1"/>
</dbReference>
<dbReference type="InterPro" id="IPR013785">
    <property type="entry name" value="Aldolase_TIM"/>
</dbReference>
<dbReference type="OrthoDB" id="1663137at2759"/>
<dbReference type="GO" id="GO:0010181">
    <property type="term" value="F:FMN binding"/>
    <property type="evidence" value="ECO:0007669"/>
    <property type="project" value="InterPro"/>
</dbReference>
<dbReference type="InterPro" id="IPR001155">
    <property type="entry name" value="OxRdtase_FMN_N"/>
</dbReference>
<dbReference type="Proteomes" id="UP000014074">
    <property type="component" value="Unassembled WGS sequence"/>
</dbReference>
<name>R8BJG0_PHAM7</name>
<evidence type="ECO:0000256" key="5">
    <source>
        <dbReference type="SAM" id="MobiDB-lite"/>
    </source>
</evidence>
<evidence type="ECO:0000313" key="8">
    <source>
        <dbReference type="Proteomes" id="UP000014074"/>
    </source>
</evidence>
<keyword evidence="2" id="KW-0285">Flavoprotein</keyword>
<keyword evidence="8" id="KW-1185">Reference proteome</keyword>
<dbReference type="GO" id="GO:0016491">
    <property type="term" value="F:oxidoreductase activity"/>
    <property type="evidence" value="ECO:0007669"/>
    <property type="project" value="UniProtKB-KW"/>
</dbReference>
<dbReference type="eggNOG" id="KOG0134">
    <property type="taxonomic scope" value="Eukaryota"/>
</dbReference>
<gene>
    <name evidence="7" type="ORF">UCRPA7_5034</name>
</gene>
<protein>
    <submittedName>
        <fullName evidence="7">Putative nadh oxidase protein</fullName>
    </submittedName>
</protein>
<dbReference type="SUPFAM" id="SSF51395">
    <property type="entry name" value="FMN-linked oxidoreductases"/>
    <property type="match status" value="1"/>
</dbReference>
<evidence type="ECO:0000256" key="3">
    <source>
        <dbReference type="ARBA" id="ARBA00022643"/>
    </source>
</evidence>
<evidence type="ECO:0000313" key="7">
    <source>
        <dbReference type="EMBL" id="EON99465.1"/>
    </source>
</evidence>
<dbReference type="GeneID" id="19325548"/>
<evidence type="ECO:0000256" key="2">
    <source>
        <dbReference type="ARBA" id="ARBA00022630"/>
    </source>
</evidence>
<evidence type="ECO:0000256" key="4">
    <source>
        <dbReference type="ARBA" id="ARBA00023002"/>
    </source>
</evidence>
<evidence type="ECO:0000256" key="1">
    <source>
        <dbReference type="ARBA" id="ARBA00005979"/>
    </source>
</evidence>
<organism evidence="7 8">
    <name type="scientific">Phaeoacremonium minimum (strain UCR-PA7)</name>
    <name type="common">Esca disease fungus</name>
    <name type="synonym">Togninia minima</name>
    <dbReference type="NCBI Taxonomy" id="1286976"/>
    <lineage>
        <taxon>Eukaryota</taxon>
        <taxon>Fungi</taxon>
        <taxon>Dikarya</taxon>
        <taxon>Ascomycota</taxon>
        <taxon>Pezizomycotina</taxon>
        <taxon>Sordariomycetes</taxon>
        <taxon>Sordariomycetidae</taxon>
        <taxon>Togniniales</taxon>
        <taxon>Togniniaceae</taxon>
        <taxon>Phaeoacremonium</taxon>
    </lineage>
</organism>
<reference evidence="8" key="1">
    <citation type="journal article" date="2013" name="Genome Announc.">
        <title>Draft genome sequence of the ascomycete Phaeoacremonium aleophilum strain UCR-PA7, a causal agent of the esca disease complex in grapevines.</title>
        <authorList>
            <person name="Blanco-Ulate B."/>
            <person name="Rolshausen P."/>
            <person name="Cantu D."/>
        </authorList>
    </citation>
    <scope>NUCLEOTIDE SEQUENCE [LARGE SCALE GENOMIC DNA]</scope>
    <source>
        <strain evidence="8">UCR-PA7</strain>
    </source>
</reference>
<dbReference type="AlphaFoldDB" id="R8BJG0"/>
<feature type="domain" description="NADH:flavin oxidoreductase/NADH oxidase N-terminal" evidence="6">
    <location>
        <begin position="19"/>
        <end position="274"/>
    </location>
</feature>
<dbReference type="InterPro" id="IPR051799">
    <property type="entry name" value="NADH_flavin_oxidoreductase"/>
</dbReference>
<dbReference type="HOGENOM" id="CLU_012153_6_3_1"/>
<dbReference type="RefSeq" id="XP_007915775.1">
    <property type="nucleotide sequence ID" value="XM_007917584.1"/>
</dbReference>
<sequence length="452" mass="49292">MSPPRYEYVTKVSSEPLAEPLTFHFSKRTAKNRFMNTAMAEMLSTWDKENIEARGIPTKELIELYRRWGEGEWGLLHTGNMMIDYHQMSSAGDALIPPDAPFEGDRFEAFKAMAAAAKAHGSLIIAQVSHPGRQISAKQTTESISASAVQLEPKLGMTYAPTRAATQKDIDQVIEGFAHAAAYLEAAGFDGINLHGAHGYLLAQFLSKTTNKRTDKYGGSMTNRMRLITEVCAAIRARTKPSFILSAKLNSVEFQSGGLTPDEASELVSALQETAAIDFVELSGGTAEELGMDWKKESTRRREAYFLEFAEQIAPALGSKEQRRTKVYLTGGLRSVGAMVAVLEKMDGVGLAKPAAQEPQLAKMILAGEVEGAIKQPPLFEQEYILGLMAAGTQLRMIGQGKAPFDISDPEQAAQFQKDLTAHFTALAEDGDKGTKYGYAEYTGPTKPYEAA</sequence>
<dbReference type="PANTHER" id="PTHR43656:SF5">
    <property type="entry name" value="NADH:FLAVIN OXIDOREDUCTASE_NADH OXIDASE N-TERMINAL DOMAIN-CONTAINING PROTEIN"/>
    <property type="match status" value="1"/>
</dbReference>
<dbReference type="PANTHER" id="PTHR43656">
    <property type="entry name" value="BINDING OXIDOREDUCTASE, PUTATIVE (AFU_ORTHOLOGUE AFUA_2G08260)-RELATED"/>
    <property type="match status" value="1"/>
</dbReference>
<keyword evidence="4" id="KW-0560">Oxidoreductase</keyword>
<comment type="similarity">
    <text evidence="1">Belongs to the NADH:flavin oxidoreductase/NADH oxidase family.</text>
</comment>
<dbReference type="EMBL" id="KB933149">
    <property type="protein sequence ID" value="EON99465.1"/>
    <property type="molecule type" value="Genomic_DNA"/>
</dbReference>
<accession>R8BJG0</accession>
<keyword evidence="3" id="KW-0288">FMN</keyword>
<dbReference type="KEGG" id="tmn:UCRPA7_5034"/>